<comment type="caution">
    <text evidence="1">The sequence shown here is derived from an EMBL/GenBank/DDBJ whole genome shotgun (WGS) entry which is preliminary data.</text>
</comment>
<accession>A0A934K9S0</accession>
<sequence length="130" mass="14573">MAAVLPGTGEVMRSVSHCFAMSGHAARGGNWGLALYYLRRTRSMLRGLAVTRPKYRNQLAQFDSDFLEPLYQAQLSRDLSLSEERFASAVDQANVYHVDTGHDYIRWRIPDTVPEPGLDLSPASDSSQER</sequence>
<protein>
    <submittedName>
        <fullName evidence="1">Uncharacterized protein</fullName>
    </submittedName>
</protein>
<evidence type="ECO:0000313" key="2">
    <source>
        <dbReference type="Proteomes" id="UP000612893"/>
    </source>
</evidence>
<evidence type="ECO:0000313" key="1">
    <source>
        <dbReference type="EMBL" id="MBJ7599176.1"/>
    </source>
</evidence>
<name>A0A934K9S0_9BACT</name>
<organism evidence="1 2">
    <name type="scientific">Candidatus Nephthysia bennettiae</name>
    <dbReference type="NCBI Taxonomy" id="3127016"/>
    <lineage>
        <taxon>Bacteria</taxon>
        <taxon>Bacillati</taxon>
        <taxon>Candidatus Dormiibacterota</taxon>
        <taxon>Candidatus Dormibacteria</taxon>
        <taxon>Candidatus Dormibacterales</taxon>
        <taxon>Candidatus Dormibacteraceae</taxon>
        <taxon>Candidatus Nephthysia</taxon>
    </lineage>
</organism>
<reference evidence="1" key="1">
    <citation type="submission" date="2020-10" db="EMBL/GenBank/DDBJ databases">
        <title>Ca. Dormibacterota MAGs.</title>
        <authorList>
            <person name="Montgomery K."/>
        </authorList>
    </citation>
    <scope>NUCLEOTIDE SEQUENCE [LARGE SCALE GENOMIC DNA]</scope>
    <source>
        <strain evidence="1">SC8812_S17_10</strain>
    </source>
</reference>
<keyword evidence="2" id="KW-1185">Reference proteome</keyword>
<dbReference type="RefSeq" id="WP_338202646.1">
    <property type="nucleotide sequence ID" value="NZ_JAEKNR010000142.1"/>
</dbReference>
<dbReference type="EMBL" id="JAEKNR010000142">
    <property type="protein sequence ID" value="MBJ7599176.1"/>
    <property type="molecule type" value="Genomic_DNA"/>
</dbReference>
<dbReference type="AlphaFoldDB" id="A0A934K9S0"/>
<dbReference type="Proteomes" id="UP000612893">
    <property type="component" value="Unassembled WGS sequence"/>
</dbReference>
<gene>
    <name evidence="1" type="ORF">JF922_14020</name>
</gene>
<proteinExistence type="predicted"/>